<feature type="domain" description="Glycosyl transferase family 25" evidence="4">
    <location>
        <begin position="2"/>
        <end position="175"/>
    </location>
</feature>
<dbReference type="GO" id="GO:0005506">
    <property type="term" value="F:iron ion binding"/>
    <property type="evidence" value="ECO:0007669"/>
    <property type="project" value="TreeGrafter"/>
</dbReference>
<organism evidence="5 6">
    <name type="scientific">Helicobacter marmotae</name>
    <dbReference type="NCBI Taxonomy" id="152490"/>
    <lineage>
        <taxon>Bacteria</taxon>
        <taxon>Pseudomonadati</taxon>
        <taxon>Campylobacterota</taxon>
        <taxon>Epsilonproteobacteria</taxon>
        <taxon>Campylobacterales</taxon>
        <taxon>Helicobacteraceae</taxon>
        <taxon>Helicobacter</taxon>
    </lineage>
</organism>
<dbReference type="Pfam" id="PF01924">
    <property type="entry name" value="HypD"/>
    <property type="match status" value="1"/>
</dbReference>
<evidence type="ECO:0000313" key="6">
    <source>
        <dbReference type="Proteomes" id="UP000256599"/>
    </source>
</evidence>
<keyword evidence="2" id="KW-0479">Metal-binding</keyword>
<comment type="similarity">
    <text evidence="1">Belongs to the HypD family.</text>
</comment>
<sequence length="630" mass="71441">MKIFVVNLPRIKERKDSMLRQLARIKEEQGHYEIVFFNAIDASKGEHLSFKQYSPLKSLLFRGKPMSDGERACFGSHYRLWEKCIELNEPIVVLEDDVEIFKGFYKNLNHIAKSGYVYVRLMYTKINAKLYILPDDFYIGFAPLAGTQGYYLTPTAARAFINGASSWFCPVDDYMDMYYIHHIPNICIKPILAEKYMPTTIEGRWSKVAWYLKIPREFSRLYFQLRKMLYLSFFKKTLLMPKDALNSLGGGGYAMLDRKKPFHLIENFRDKDVILAYSKKIEKLSLSLPKPLYIMEVCGGHTHTLMRYGLLSLLPKNINFIHGPGCPVCIMPKNRINQAYEIAMQKDVILITLGDMIKIPGTHGSLADARAKGADVRFVYSPMQVLEIAKANRDKRVVFFAIGFETTTPMSAAIIEHVLQEGLTNVLFHINHVLVPPPLHVILSDKMCAINALIAPSHVSVISGAKIYKEIVERYALPVVVSGFEPVDMMESIYMIVSQALNAQNKLEIQYKRVVSMEGNLKAQALIGRYFEKRDSFEWRGLGEIRESALKLKPEYAHLDAELAFDGILSKAYIPDNKACRCGDILRGQAKPTDCKVFAKACTPSNPLGSCMVSSEGACAAYYKYGGILR</sequence>
<dbReference type="NCBIfam" id="TIGR00075">
    <property type="entry name" value="hypD"/>
    <property type="match status" value="1"/>
</dbReference>
<evidence type="ECO:0000256" key="1">
    <source>
        <dbReference type="ARBA" id="ARBA00007888"/>
    </source>
</evidence>
<keyword evidence="6" id="KW-1185">Reference proteome</keyword>
<dbReference type="InterPro" id="IPR042244">
    <property type="entry name" value="HypD_2_sf"/>
</dbReference>
<dbReference type="PANTHER" id="PTHR30149:SF0">
    <property type="entry name" value="HYDROGENASE MATURATION FACTOR HYPD"/>
    <property type="match status" value="1"/>
</dbReference>
<protein>
    <submittedName>
        <fullName evidence="5">Hydrogenase formation protein HypD</fullName>
    </submittedName>
</protein>
<name>A0A3D8I6B3_9HELI</name>
<dbReference type="GO" id="GO:0070025">
    <property type="term" value="F:carbon monoxide binding"/>
    <property type="evidence" value="ECO:0007669"/>
    <property type="project" value="TreeGrafter"/>
</dbReference>
<evidence type="ECO:0000256" key="3">
    <source>
        <dbReference type="ARBA" id="ARBA00023004"/>
    </source>
</evidence>
<evidence type="ECO:0000256" key="2">
    <source>
        <dbReference type="ARBA" id="ARBA00022723"/>
    </source>
</evidence>
<evidence type="ECO:0000259" key="4">
    <source>
        <dbReference type="Pfam" id="PF01755"/>
    </source>
</evidence>
<gene>
    <name evidence="5" type="ORF">CQA63_01370</name>
</gene>
<dbReference type="PANTHER" id="PTHR30149">
    <property type="entry name" value="HYDROGENASE PROTEIN ASSEMBLY PROTEIN HYPD"/>
    <property type="match status" value="1"/>
</dbReference>
<keyword evidence="3" id="KW-0408">Iron</keyword>
<dbReference type="InterPro" id="IPR002780">
    <property type="entry name" value="Hyd_form_HypD"/>
</dbReference>
<dbReference type="GO" id="GO:0051604">
    <property type="term" value="P:protein maturation"/>
    <property type="evidence" value="ECO:0007669"/>
    <property type="project" value="TreeGrafter"/>
</dbReference>
<accession>A0A3D8I6B3</accession>
<dbReference type="CDD" id="cd06532">
    <property type="entry name" value="Glyco_transf_25"/>
    <property type="match status" value="1"/>
</dbReference>
<comment type="caution">
    <text evidence="5">The sequence shown here is derived from an EMBL/GenBank/DDBJ whole genome shotgun (WGS) entry which is preliminary data.</text>
</comment>
<dbReference type="Gene3D" id="3.40.50.11750">
    <property type="entry name" value="HypD, alpha/beta domain 1"/>
    <property type="match status" value="2"/>
</dbReference>
<reference evidence="5 6" key="1">
    <citation type="submission" date="2018-04" db="EMBL/GenBank/DDBJ databases">
        <title>Novel Campyloabacter and Helicobacter Species and Strains.</title>
        <authorList>
            <person name="Mannion A.J."/>
            <person name="Shen Z."/>
            <person name="Fox J.G."/>
        </authorList>
    </citation>
    <scope>NUCLEOTIDE SEQUENCE [LARGE SCALE GENOMIC DNA]</scope>
    <source>
        <strain evidence="5 6">MIT 98-6070</strain>
    </source>
</reference>
<dbReference type="AlphaFoldDB" id="A0A3D8I6B3"/>
<dbReference type="InterPro" id="IPR002654">
    <property type="entry name" value="Glyco_trans_25"/>
</dbReference>
<dbReference type="InterPro" id="IPR042243">
    <property type="entry name" value="HypD_1"/>
</dbReference>
<dbReference type="GO" id="GO:0051539">
    <property type="term" value="F:4 iron, 4 sulfur cluster binding"/>
    <property type="evidence" value="ECO:0007669"/>
    <property type="project" value="TreeGrafter"/>
</dbReference>
<proteinExistence type="inferred from homology"/>
<dbReference type="EMBL" id="NXLR01000002">
    <property type="protein sequence ID" value="RDU60657.1"/>
    <property type="molecule type" value="Genomic_DNA"/>
</dbReference>
<dbReference type="Proteomes" id="UP000256599">
    <property type="component" value="Unassembled WGS sequence"/>
</dbReference>
<evidence type="ECO:0000313" key="5">
    <source>
        <dbReference type="EMBL" id="RDU60657.1"/>
    </source>
</evidence>
<dbReference type="Pfam" id="PF01755">
    <property type="entry name" value="Glyco_transf_25"/>
    <property type="match status" value="1"/>
</dbReference>
<dbReference type="Gene3D" id="6.10.20.100">
    <property type="match status" value="1"/>
</dbReference>